<feature type="compositionally biased region" description="Basic and acidic residues" evidence="1">
    <location>
        <begin position="131"/>
        <end position="145"/>
    </location>
</feature>
<organism evidence="2 3">
    <name type="scientific">Canariomyces notabilis</name>
    <dbReference type="NCBI Taxonomy" id="2074819"/>
    <lineage>
        <taxon>Eukaryota</taxon>
        <taxon>Fungi</taxon>
        <taxon>Dikarya</taxon>
        <taxon>Ascomycota</taxon>
        <taxon>Pezizomycotina</taxon>
        <taxon>Sordariomycetes</taxon>
        <taxon>Sordariomycetidae</taxon>
        <taxon>Sordariales</taxon>
        <taxon>Chaetomiaceae</taxon>
        <taxon>Canariomyces</taxon>
    </lineage>
</organism>
<feature type="compositionally biased region" description="Basic residues" evidence="1">
    <location>
        <begin position="209"/>
        <end position="218"/>
    </location>
</feature>
<evidence type="ECO:0000256" key="1">
    <source>
        <dbReference type="SAM" id="MobiDB-lite"/>
    </source>
</evidence>
<dbReference type="AlphaFoldDB" id="A0AAN6TP50"/>
<accession>A0AAN6TP50</accession>
<comment type="caution">
    <text evidence="2">The sequence shown here is derived from an EMBL/GenBank/DDBJ whole genome shotgun (WGS) entry which is preliminary data.</text>
</comment>
<feature type="compositionally biased region" description="Basic residues" evidence="1">
    <location>
        <begin position="178"/>
        <end position="190"/>
    </location>
</feature>
<feature type="compositionally biased region" description="Basic and acidic residues" evidence="1">
    <location>
        <begin position="168"/>
        <end position="177"/>
    </location>
</feature>
<feature type="region of interest" description="Disordered" evidence="1">
    <location>
        <begin position="80"/>
        <end position="349"/>
    </location>
</feature>
<dbReference type="PANTHER" id="PTHR40132:SF1">
    <property type="entry name" value="PRE-MRNA-SPLICING FACTOR 38B"/>
    <property type="match status" value="1"/>
</dbReference>
<dbReference type="GeneID" id="89933958"/>
<dbReference type="PANTHER" id="PTHR40132">
    <property type="entry name" value="PRE-MRNA-SPLICING FACTOR 38B"/>
    <property type="match status" value="1"/>
</dbReference>
<feature type="compositionally biased region" description="Acidic residues" evidence="1">
    <location>
        <begin position="276"/>
        <end position="288"/>
    </location>
</feature>
<gene>
    <name evidence="2" type="ORF">N656DRAFT_49459</name>
</gene>
<evidence type="ECO:0000313" key="3">
    <source>
        <dbReference type="Proteomes" id="UP001302812"/>
    </source>
</evidence>
<keyword evidence="3" id="KW-1185">Reference proteome</keyword>
<dbReference type="Proteomes" id="UP001302812">
    <property type="component" value="Unassembled WGS sequence"/>
</dbReference>
<feature type="compositionally biased region" description="Basic and acidic residues" evidence="1">
    <location>
        <begin position="80"/>
        <end position="90"/>
    </location>
</feature>
<protein>
    <recommendedName>
        <fullName evidence="4">Pre-mRNA-splicing factor 38B</fullName>
    </recommendedName>
</protein>
<dbReference type="RefSeq" id="XP_064675156.1">
    <property type="nucleotide sequence ID" value="XM_064809834.1"/>
</dbReference>
<evidence type="ECO:0000313" key="2">
    <source>
        <dbReference type="EMBL" id="KAK4117586.1"/>
    </source>
</evidence>
<sequence>MDRNRAQYEILTDDAVAEILAKEASQASAKYSSMGLEAFRSAKPSNKAKPNTRFLGRIIKETTSHNAALLAKETAEAQARLDDLTGSEEKKRRKLNPSASDIRRRQLGDISSILQGRRRSSGAEGHSGSRVKKDSRRDAEELQKQDHRRKGGEDTDDEGHRSHRKKRGDGTKDEPGRRRPRSHSPPRRDRRYRDRSPLNSTDEDEQLHRSSKSRRKKSDRSNNDLIGAESSRRSRYGRLTADEAEMGSHTQPRRGDISKDPSASRPSRHDRSARIEEDDSSSDSDPLEDLIGPLPPSSSSSSSRLPPPVRTRGRGAIKSGATALDSRFAADYDPASELLEPEDNNNNNTDDWDEAVEAYRDRQKWKQQGADRLRAAGFTEEQIRKWEKSGSGGEKDIEDVRWSKAGEKREWYVQCHPIDCAACFTIGAEDKTDLLLPGIGARMVSVPDYLSRPALY</sequence>
<dbReference type="EMBL" id="MU853332">
    <property type="protein sequence ID" value="KAK4117586.1"/>
    <property type="molecule type" value="Genomic_DNA"/>
</dbReference>
<proteinExistence type="predicted"/>
<reference evidence="2" key="2">
    <citation type="submission" date="2023-05" db="EMBL/GenBank/DDBJ databases">
        <authorList>
            <consortium name="Lawrence Berkeley National Laboratory"/>
            <person name="Steindorff A."/>
            <person name="Hensen N."/>
            <person name="Bonometti L."/>
            <person name="Westerberg I."/>
            <person name="Brannstrom I.O."/>
            <person name="Guillou S."/>
            <person name="Cros-Aarteil S."/>
            <person name="Calhoun S."/>
            <person name="Haridas S."/>
            <person name="Kuo A."/>
            <person name="Mondo S."/>
            <person name="Pangilinan J."/>
            <person name="Riley R."/>
            <person name="Labutti K."/>
            <person name="Andreopoulos B."/>
            <person name="Lipzen A."/>
            <person name="Chen C."/>
            <person name="Yanf M."/>
            <person name="Daum C."/>
            <person name="Ng V."/>
            <person name="Clum A."/>
            <person name="Ohm R."/>
            <person name="Martin F."/>
            <person name="Silar P."/>
            <person name="Natvig D."/>
            <person name="Lalanne C."/>
            <person name="Gautier V."/>
            <person name="Ament-Velasquez S.L."/>
            <person name="Kruys A."/>
            <person name="Hutchinson M.I."/>
            <person name="Powell A.J."/>
            <person name="Barry K."/>
            <person name="Miller A.N."/>
            <person name="Grigoriev I.V."/>
            <person name="Debuchy R."/>
            <person name="Gladieux P."/>
            <person name="Thoren M.H."/>
            <person name="Johannesson H."/>
        </authorList>
    </citation>
    <scope>NUCLEOTIDE SEQUENCE</scope>
    <source>
        <strain evidence="2">CBS 508.74</strain>
    </source>
</reference>
<name>A0AAN6TP50_9PEZI</name>
<evidence type="ECO:0008006" key="4">
    <source>
        <dbReference type="Google" id="ProtNLM"/>
    </source>
</evidence>
<reference evidence="2" key="1">
    <citation type="journal article" date="2023" name="Mol. Phylogenet. Evol.">
        <title>Genome-scale phylogeny and comparative genomics of the fungal order Sordariales.</title>
        <authorList>
            <person name="Hensen N."/>
            <person name="Bonometti L."/>
            <person name="Westerberg I."/>
            <person name="Brannstrom I.O."/>
            <person name="Guillou S."/>
            <person name="Cros-Aarteil S."/>
            <person name="Calhoun S."/>
            <person name="Haridas S."/>
            <person name="Kuo A."/>
            <person name="Mondo S."/>
            <person name="Pangilinan J."/>
            <person name="Riley R."/>
            <person name="LaButti K."/>
            <person name="Andreopoulos B."/>
            <person name="Lipzen A."/>
            <person name="Chen C."/>
            <person name="Yan M."/>
            <person name="Daum C."/>
            <person name="Ng V."/>
            <person name="Clum A."/>
            <person name="Steindorff A."/>
            <person name="Ohm R.A."/>
            <person name="Martin F."/>
            <person name="Silar P."/>
            <person name="Natvig D.O."/>
            <person name="Lalanne C."/>
            <person name="Gautier V."/>
            <person name="Ament-Velasquez S.L."/>
            <person name="Kruys A."/>
            <person name="Hutchinson M.I."/>
            <person name="Powell A.J."/>
            <person name="Barry K."/>
            <person name="Miller A.N."/>
            <person name="Grigoriev I.V."/>
            <person name="Debuchy R."/>
            <person name="Gladieux P."/>
            <person name="Hiltunen Thoren M."/>
            <person name="Johannesson H."/>
        </authorList>
    </citation>
    <scope>NUCLEOTIDE SEQUENCE</scope>
    <source>
        <strain evidence="2">CBS 508.74</strain>
    </source>
</reference>